<evidence type="ECO:0000313" key="5">
    <source>
        <dbReference type="Proteomes" id="UP001303046"/>
    </source>
</evidence>
<name>A0ABR1DGH5_NECAM</name>
<keyword evidence="1" id="KW-0433">Leucine-rich repeat</keyword>
<evidence type="ECO:0000256" key="1">
    <source>
        <dbReference type="ARBA" id="ARBA00022614"/>
    </source>
</evidence>
<gene>
    <name evidence="4" type="primary">Necator_chrIV.g15087</name>
    <name evidence="4" type="ORF">RB195_001792</name>
</gene>
<feature type="compositionally biased region" description="Low complexity" evidence="3">
    <location>
        <begin position="391"/>
        <end position="401"/>
    </location>
</feature>
<dbReference type="Proteomes" id="UP001303046">
    <property type="component" value="Unassembled WGS sequence"/>
</dbReference>
<sequence length="432" mass="47839">MRTLTGVRSQCILSASGTRLIYSRSRTGQFLRLLVISEKKKMISVEMKASVNSALKFGYEKKSWFNAAWADSSGIPTSSIKTAVGILIRRISALFACKYDDGKGGLRGARALIAAICSFAISHGSASRTLSSEIHTQRGRPGFDWTVLFRFSEKCHGFSNEIENGIKSWMNEEKRRREIDLNTTNLDSLKRPEIVRTLTIRCPHFSKKKSTPAAGLFRGLHKLYSLIIKNARLPTIPNDLFAHTPNLMTLDMSGNELRIEPYSLKSLRLPEELSDLSLRHNFITTLHYAPPSVRNLRRIDLSGNMLEFISGSGSVNMLPAGLKQADLSNNRISFVQDGALSLMEKLALLDLKVFLRSCAVAFQVPQMCAYSRTYLPDCVTVMLPQQFTHPLSPHSPPLSQSKPYRSCPGIGVTTERGPSLTALTAGDSDGPT</sequence>
<dbReference type="EMBL" id="JAVFWL010000004">
    <property type="protein sequence ID" value="KAK6749395.1"/>
    <property type="molecule type" value="Genomic_DNA"/>
</dbReference>
<keyword evidence="5" id="KW-1185">Reference proteome</keyword>
<dbReference type="Pfam" id="PF00560">
    <property type="entry name" value="LRR_1"/>
    <property type="match status" value="1"/>
</dbReference>
<dbReference type="InterPro" id="IPR032675">
    <property type="entry name" value="LRR_dom_sf"/>
</dbReference>
<dbReference type="SUPFAM" id="SSF52058">
    <property type="entry name" value="L domain-like"/>
    <property type="match status" value="1"/>
</dbReference>
<dbReference type="Gene3D" id="3.80.10.10">
    <property type="entry name" value="Ribonuclease Inhibitor"/>
    <property type="match status" value="1"/>
</dbReference>
<dbReference type="InterPro" id="IPR001611">
    <property type="entry name" value="Leu-rich_rpt"/>
</dbReference>
<evidence type="ECO:0000313" key="4">
    <source>
        <dbReference type="EMBL" id="KAK6749395.1"/>
    </source>
</evidence>
<keyword evidence="2" id="KW-0677">Repeat</keyword>
<accession>A0ABR1DGH5</accession>
<evidence type="ECO:0000256" key="2">
    <source>
        <dbReference type="ARBA" id="ARBA00022737"/>
    </source>
</evidence>
<evidence type="ECO:0008006" key="6">
    <source>
        <dbReference type="Google" id="ProtNLM"/>
    </source>
</evidence>
<dbReference type="PANTHER" id="PTHR45712:SF22">
    <property type="entry name" value="INSULIN-LIKE GROWTH FACTOR-BINDING PROTEIN COMPLEX ACID LABILE SUBUNIT"/>
    <property type="match status" value="1"/>
</dbReference>
<organism evidence="4 5">
    <name type="scientific">Necator americanus</name>
    <name type="common">Human hookworm</name>
    <dbReference type="NCBI Taxonomy" id="51031"/>
    <lineage>
        <taxon>Eukaryota</taxon>
        <taxon>Metazoa</taxon>
        <taxon>Ecdysozoa</taxon>
        <taxon>Nematoda</taxon>
        <taxon>Chromadorea</taxon>
        <taxon>Rhabditida</taxon>
        <taxon>Rhabditina</taxon>
        <taxon>Rhabditomorpha</taxon>
        <taxon>Strongyloidea</taxon>
        <taxon>Ancylostomatidae</taxon>
        <taxon>Bunostominae</taxon>
        <taxon>Necator</taxon>
    </lineage>
</organism>
<reference evidence="4 5" key="1">
    <citation type="submission" date="2023-08" db="EMBL/GenBank/DDBJ databases">
        <title>A Necator americanus chromosomal reference genome.</title>
        <authorList>
            <person name="Ilik V."/>
            <person name="Petrzelkova K.J."/>
            <person name="Pardy F."/>
            <person name="Fuh T."/>
            <person name="Niatou-Singa F.S."/>
            <person name="Gouil Q."/>
            <person name="Baker L."/>
            <person name="Ritchie M.E."/>
            <person name="Jex A.R."/>
            <person name="Gazzola D."/>
            <person name="Li H."/>
            <person name="Toshio Fujiwara R."/>
            <person name="Zhan B."/>
            <person name="Aroian R.V."/>
            <person name="Pafco B."/>
            <person name="Schwarz E.M."/>
        </authorList>
    </citation>
    <scope>NUCLEOTIDE SEQUENCE [LARGE SCALE GENOMIC DNA]</scope>
    <source>
        <strain evidence="4 5">Aroian</strain>
        <tissue evidence="4">Whole animal</tissue>
    </source>
</reference>
<evidence type="ECO:0000256" key="3">
    <source>
        <dbReference type="SAM" id="MobiDB-lite"/>
    </source>
</evidence>
<dbReference type="InterPro" id="IPR050333">
    <property type="entry name" value="SLRP"/>
</dbReference>
<comment type="caution">
    <text evidence="4">The sequence shown here is derived from an EMBL/GenBank/DDBJ whole genome shotgun (WGS) entry which is preliminary data.</text>
</comment>
<protein>
    <recommendedName>
        <fullName evidence="6">Leucine Rich repeat-containing domain protein</fullName>
    </recommendedName>
</protein>
<dbReference type="PANTHER" id="PTHR45712">
    <property type="entry name" value="AGAP008170-PA"/>
    <property type="match status" value="1"/>
</dbReference>
<feature type="region of interest" description="Disordered" evidence="3">
    <location>
        <begin position="391"/>
        <end position="432"/>
    </location>
</feature>
<proteinExistence type="predicted"/>